<evidence type="ECO:0000256" key="1">
    <source>
        <dbReference type="SAM" id="Phobius"/>
    </source>
</evidence>
<dbReference type="AlphaFoldDB" id="A0A9X2D218"/>
<dbReference type="RefSeq" id="WP_250421217.1">
    <property type="nucleotide sequence ID" value="NZ_JAJKBJ010000009.1"/>
</dbReference>
<name>A0A9X2D218_9GAMM</name>
<accession>A0A9X2D218</accession>
<dbReference type="EMBL" id="JAJKBJ010000009">
    <property type="protein sequence ID" value="MCL9684312.1"/>
    <property type="molecule type" value="Genomic_DNA"/>
</dbReference>
<evidence type="ECO:0000313" key="3">
    <source>
        <dbReference type="Proteomes" id="UP001139721"/>
    </source>
</evidence>
<gene>
    <name evidence="2" type="ORF">LOX96_09425</name>
</gene>
<sequence>MGKLNASKMSEIATERAKRTEKLRVLTSTPFDLDNKEHTGALKNYIDSFELTVNQMYLFQAMSAGLTTWGGSWIVGFFLPIPDFANYFLTAVLYFGVAGYILERFSMTDFFEQLAEMKTIYNWCLKNGQENYGSAADNTQNLAYPDIQRMIKLISPLCSTEFMLAWPKEAKEEDQKGGLSSVLSTGYSIVSSTFSLFSSSTKPKIDLNRIRELKVNVETRNFDVGVFNGLEQAIKYFATSPDFRELMTAKIRQPVETVKQMVPSAIMGGFSPSSFN</sequence>
<evidence type="ECO:0008006" key="4">
    <source>
        <dbReference type="Google" id="ProtNLM"/>
    </source>
</evidence>
<keyword evidence="3" id="KW-1185">Reference proteome</keyword>
<keyword evidence="1" id="KW-0812">Transmembrane</keyword>
<protein>
    <recommendedName>
        <fullName evidence="4">Phosphatase</fullName>
    </recommendedName>
</protein>
<dbReference type="Proteomes" id="UP001139721">
    <property type="component" value="Unassembled WGS sequence"/>
</dbReference>
<feature type="transmembrane region" description="Helical" evidence="1">
    <location>
        <begin position="57"/>
        <end position="78"/>
    </location>
</feature>
<comment type="caution">
    <text evidence="2">The sequence shown here is derived from an EMBL/GenBank/DDBJ whole genome shotgun (WGS) entry which is preliminary data.</text>
</comment>
<proteinExistence type="predicted"/>
<keyword evidence="1" id="KW-0472">Membrane</keyword>
<feature type="transmembrane region" description="Helical" evidence="1">
    <location>
        <begin position="84"/>
        <end position="102"/>
    </location>
</feature>
<reference evidence="2" key="1">
    <citation type="submission" date="2021-11" db="EMBL/GenBank/DDBJ databases">
        <title>Legionella maioricencis sp. nov., a new species isolated from hot water samples in Mallorca.</title>
        <authorList>
            <person name="Crespi S."/>
            <person name="Drasar V."/>
            <person name="Salva-Serra F."/>
            <person name="Jaen-Luchoro D."/>
            <person name="Pineiro-Iglesias B."/>
            <person name="Aliaga F."/>
            <person name="Fernandez-Juarez V."/>
            <person name="Coll G."/>
            <person name="Moore E.R.B."/>
            <person name="Bennasar-Figueras A."/>
        </authorList>
    </citation>
    <scope>NUCLEOTIDE SEQUENCE</scope>
    <source>
        <strain evidence="2">HCPI-6</strain>
    </source>
</reference>
<organism evidence="2 3">
    <name type="scientific">Legionella maioricensis</name>
    <dbReference type="NCBI Taxonomy" id="2896528"/>
    <lineage>
        <taxon>Bacteria</taxon>
        <taxon>Pseudomonadati</taxon>
        <taxon>Pseudomonadota</taxon>
        <taxon>Gammaproteobacteria</taxon>
        <taxon>Legionellales</taxon>
        <taxon>Legionellaceae</taxon>
        <taxon>Legionella</taxon>
    </lineage>
</organism>
<keyword evidence="1" id="KW-1133">Transmembrane helix</keyword>
<evidence type="ECO:0000313" key="2">
    <source>
        <dbReference type="EMBL" id="MCL9684312.1"/>
    </source>
</evidence>